<accession>N1V818</accession>
<dbReference type="AlphaFoldDB" id="N1V818"/>
<evidence type="ECO:0000313" key="1">
    <source>
        <dbReference type="EMBL" id="EMY34383.1"/>
    </source>
</evidence>
<protein>
    <submittedName>
        <fullName evidence="1">Transferase</fullName>
    </submittedName>
</protein>
<sequence length="106" mass="11931">MRITYFLTTADQAGGTERAIITQANSMVSDGHQVSLLSLYRETGKTFFELDPRIDVEYLIERDSWKVLLDGETDSTDHSLLGSVSSRLIPEKWDNQHNALTDVVLS</sequence>
<name>N1V818_9MICC</name>
<keyword evidence="1" id="KW-0808">Transferase</keyword>
<dbReference type="Proteomes" id="UP000010729">
    <property type="component" value="Unassembled WGS sequence"/>
</dbReference>
<proteinExistence type="predicted"/>
<evidence type="ECO:0000313" key="2">
    <source>
        <dbReference type="Proteomes" id="UP000010729"/>
    </source>
</evidence>
<dbReference type="EMBL" id="ANPE02000118">
    <property type="protein sequence ID" value="EMY34383.1"/>
    <property type="molecule type" value="Genomic_DNA"/>
</dbReference>
<reference evidence="1 2" key="1">
    <citation type="journal article" date="2013" name="Genome Announc.">
        <title>Draft Genome Sequence of Arthrobacter crystallopoietes Strain BAB-32, Revealing Genes for Bioremediation.</title>
        <authorList>
            <person name="Joshi M.N."/>
            <person name="Pandit A.S."/>
            <person name="Sharma A."/>
            <person name="Pandya R.V."/>
            <person name="Desai S.M."/>
            <person name="Saxena A.K."/>
            <person name="Bagatharia S.B."/>
        </authorList>
    </citation>
    <scope>NUCLEOTIDE SEQUENCE [LARGE SCALE GENOMIC DNA]</scope>
    <source>
        <strain evidence="1 2">BAB-32</strain>
    </source>
</reference>
<dbReference type="GO" id="GO:0016740">
    <property type="term" value="F:transferase activity"/>
    <property type="evidence" value="ECO:0007669"/>
    <property type="project" value="UniProtKB-KW"/>
</dbReference>
<organism evidence="1 2">
    <name type="scientific">Arthrobacter crystallopoietes BAB-32</name>
    <dbReference type="NCBI Taxonomy" id="1246476"/>
    <lineage>
        <taxon>Bacteria</taxon>
        <taxon>Bacillati</taxon>
        <taxon>Actinomycetota</taxon>
        <taxon>Actinomycetes</taxon>
        <taxon>Micrococcales</taxon>
        <taxon>Micrococcaceae</taxon>
        <taxon>Crystallibacter</taxon>
    </lineage>
</organism>
<dbReference type="RefSeq" id="WP_005268848.1">
    <property type="nucleotide sequence ID" value="NZ_ANPE02000118.1"/>
</dbReference>
<dbReference type="OrthoDB" id="570545at2"/>
<comment type="caution">
    <text evidence="1">The sequence shown here is derived from an EMBL/GenBank/DDBJ whole genome shotgun (WGS) entry which is preliminary data.</text>
</comment>
<keyword evidence="2" id="KW-1185">Reference proteome</keyword>
<gene>
    <name evidence="1" type="ORF">D477_010030</name>
</gene>
<feature type="non-terminal residue" evidence="1">
    <location>
        <position position="106"/>
    </location>
</feature>